<name>A0A367W4V5_9PROT</name>
<dbReference type="PANTHER" id="PTHR30008:SF0">
    <property type="entry name" value="EXODEOXYRIBONUCLEASE 7 LARGE SUBUNIT"/>
    <property type="match status" value="1"/>
</dbReference>
<dbReference type="EMBL" id="JPWF01000010">
    <property type="protein sequence ID" value="RCK34631.1"/>
    <property type="molecule type" value="Genomic_DNA"/>
</dbReference>
<evidence type="ECO:0000313" key="10">
    <source>
        <dbReference type="Proteomes" id="UP000253226"/>
    </source>
</evidence>
<gene>
    <name evidence="5" type="primary">xseA</name>
    <name evidence="9" type="ORF">TH19_15440</name>
</gene>
<dbReference type="NCBIfam" id="TIGR00237">
    <property type="entry name" value="xseA"/>
    <property type="match status" value="1"/>
</dbReference>
<dbReference type="AlphaFoldDB" id="A0A367W4V5"/>
<dbReference type="PANTHER" id="PTHR30008">
    <property type="entry name" value="EXODEOXYRIBONUCLEASE 7 LARGE SUBUNIT"/>
    <property type="match status" value="1"/>
</dbReference>
<feature type="domain" description="OB-fold nucleic acid binding" evidence="8">
    <location>
        <begin position="25"/>
        <end position="118"/>
    </location>
</feature>
<dbReference type="GO" id="GO:0008855">
    <property type="term" value="F:exodeoxyribonuclease VII activity"/>
    <property type="evidence" value="ECO:0007669"/>
    <property type="project" value="UniProtKB-UniRule"/>
</dbReference>
<dbReference type="Pfam" id="PF13742">
    <property type="entry name" value="tRNA_anti_2"/>
    <property type="match status" value="1"/>
</dbReference>
<evidence type="ECO:0000256" key="1">
    <source>
        <dbReference type="ARBA" id="ARBA00022490"/>
    </source>
</evidence>
<evidence type="ECO:0000256" key="2">
    <source>
        <dbReference type="ARBA" id="ARBA00022722"/>
    </source>
</evidence>
<comment type="function">
    <text evidence="5">Bidirectionally degrades single-stranded DNA into large acid-insoluble oligonucleotides, which are then degraded further into small acid-soluble oligonucleotides.</text>
</comment>
<dbReference type="OrthoDB" id="9802795at2"/>
<dbReference type="EC" id="3.1.11.6" evidence="5"/>
<accession>A0A367W4V5</accession>
<evidence type="ECO:0000313" key="9">
    <source>
        <dbReference type="EMBL" id="RCK34631.1"/>
    </source>
</evidence>
<feature type="compositionally biased region" description="Low complexity" evidence="6">
    <location>
        <begin position="516"/>
        <end position="531"/>
    </location>
</feature>
<dbReference type="GO" id="GO:0009318">
    <property type="term" value="C:exodeoxyribonuclease VII complex"/>
    <property type="evidence" value="ECO:0007669"/>
    <property type="project" value="UniProtKB-UniRule"/>
</dbReference>
<dbReference type="Pfam" id="PF02601">
    <property type="entry name" value="Exonuc_VII_L"/>
    <property type="match status" value="1"/>
</dbReference>
<evidence type="ECO:0000256" key="4">
    <source>
        <dbReference type="ARBA" id="ARBA00022839"/>
    </source>
</evidence>
<comment type="catalytic activity">
    <reaction evidence="5">
        <text>Exonucleolytic cleavage in either 5'- to 3'- or 3'- to 5'-direction to yield nucleoside 5'-phosphates.</text>
        <dbReference type="EC" id="3.1.11.6"/>
    </reaction>
</comment>
<dbReference type="InterPro" id="IPR025824">
    <property type="entry name" value="OB-fold_nuc-bd_dom"/>
</dbReference>
<feature type="domain" description="Exonuclease VII large subunit C-terminal" evidence="7">
    <location>
        <begin position="141"/>
        <end position="421"/>
    </location>
</feature>
<dbReference type="GO" id="GO:0003676">
    <property type="term" value="F:nucleic acid binding"/>
    <property type="evidence" value="ECO:0007669"/>
    <property type="project" value="InterPro"/>
</dbReference>
<evidence type="ECO:0000256" key="6">
    <source>
        <dbReference type="SAM" id="MobiDB-lite"/>
    </source>
</evidence>
<feature type="region of interest" description="Disordered" evidence="6">
    <location>
        <begin position="509"/>
        <end position="576"/>
    </location>
</feature>
<feature type="compositionally biased region" description="Basic and acidic residues" evidence="6">
    <location>
        <begin position="565"/>
        <end position="576"/>
    </location>
</feature>
<evidence type="ECO:0000256" key="3">
    <source>
        <dbReference type="ARBA" id="ARBA00022801"/>
    </source>
</evidence>
<proteinExistence type="inferred from homology"/>
<comment type="similarity">
    <text evidence="5">Belongs to the XseA family.</text>
</comment>
<reference evidence="9 10" key="1">
    <citation type="submission" date="2014-07" db="EMBL/GenBank/DDBJ databases">
        <title>Draft genome sequence of Thalassospira profundimaris 35.</title>
        <authorList>
            <person name="Lai Q."/>
            <person name="Shao Z."/>
        </authorList>
    </citation>
    <scope>NUCLEOTIDE SEQUENCE [LARGE SCALE GENOMIC DNA]</scope>
    <source>
        <strain evidence="9 10">35</strain>
    </source>
</reference>
<dbReference type="InterPro" id="IPR003753">
    <property type="entry name" value="Exonuc_VII_L"/>
</dbReference>
<evidence type="ECO:0000259" key="8">
    <source>
        <dbReference type="Pfam" id="PF13742"/>
    </source>
</evidence>
<sequence length="576" mass="62512">MTQDLFDPYAPVPETPVKSGNTPEFSVSDLSNALKRTVEDAFSFVRVRGEISGFKQASSGHMYLALKDDKAVLDGVCWRGQATKLGLVPEDGMEVIVTGRLTTFPGRSKYQIVIESMEVAGEGALLKLLEERKKKLAAEGLFDPDRKKPIPFLPNVIGIVTSPTGAVIRDIMHRLRERFPRRVLLWPVLVQGQGAAEQVAEAVRGFNDLLPYGQIPRPDLLIVARGGGSLEDLWCFNEEIVARAVADSDIPVISAVGHETDTTLIDFVSDLRAPTPTGAAEKAVPVRMDLIGQVEEDGLRLAQAVRRLGLEKKTALESLARGLGDPKRMLEERAQTLDNWADRLPRATVNLTQQARARLNEASARLVSPREQLSEKRGRLENASLRLDGAMKSALQMQKSRLDRASAGLRKSDIERDVNRGGKQITDLGARMQAAVGNVVKREAEGLARYDRLLESYSYRNVLKRGFAVVRDGAGNLVGKSGDLVTGQSYDLEMGDGITRVTAGDSAAVVTPEPTSGPAPVRASVSVPVPAQDKDDSANIVAEDAAISAPETSAKPKPAKKKNPRPQEDDRQGSLL</sequence>
<protein>
    <recommendedName>
        <fullName evidence="5">Exodeoxyribonuclease 7 large subunit</fullName>
        <ecNumber evidence="5">3.1.11.6</ecNumber>
    </recommendedName>
    <alternativeName>
        <fullName evidence="5">Exodeoxyribonuclease VII large subunit</fullName>
        <shortName evidence="5">Exonuclease VII large subunit</shortName>
    </alternativeName>
</protein>
<evidence type="ECO:0000256" key="5">
    <source>
        <dbReference type="HAMAP-Rule" id="MF_00378"/>
    </source>
</evidence>
<comment type="caution">
    <text evidence="9">The sequence shown here is derived from an EMBL/GenBank/DDBJ whole genome shotgun (WGS) entry which is preliminary data.</text>
</comment>
<feature type="region of interest" description="Disordered" evidence="6">
    <location>
        <begin position="1"/>
        <end position="23"/>
    </location>
</feature>
<keyword evidence="1 5" id="KW-0963">Cytoplasm</keyword>
<keyword evidence="2 5" id="KW-0540">Nuclease</keyword>
<dbReference type="RefSeq" id="WP_114103168.1">
    <property type="nucleotide sequence ID" value="NZ_JPWF01000010.1"/>
</dbReference>
<evidence type="ECO:0000259" key="7">
    <source>
        <dbReference type="Pfam" id="PF02601"/>
    </source>
</evidence>
<dbReference type="HAMAP" id="MF_00378">
    <property type="entry name" value="Exonuc_7_L"/>
    <property type="match status" value="1"/>
</dbReference>
<keyword evidence="3 5" id="KW-0378">Hydrolase</keyword>
<dbReference type="CDD" id="cd04489">
    <property type="entry name" value="ExoVII_LU_OBF"/>
    <property type="match status" value="1"/>
</dbReference>
<dbReference type="GO" id="GO:0006308">
    <property type="term" value="P:DNA catabolic process"/>
    <property type="evidence" value="ECO:0007669"/>
    <property type="project" value="UniProtKB-UniRule"/>
</dbReference>
<organism evidence="9 10">
    <name type="scientific">Thalassospira profundimaris</name>
    <dbReference type="NCBI Taxonomy" id="502049"/>
    <lineage>
        <taxon>Bacteria</taxon>
        <taxon>Pseudomonadati</taxon>
        <taxon>Pseudomonadota</taxon>
        <taxon>Alphaproteobacteria</taxon>
        <taxon>Rhodospirillales</taxon>
        <taxon>Thalassospiraceae</taxon>
        <taxon>Thalassospira</taxon>
    </lineage>
</organism>
<dbReference type="InterPro" id="IPR020579">
    <property type="entry name" value="Exonuc_VII_lsu_C"/>
</dbReference>
<dbReference type="GO" id="GO:0005737">
    <property type="term" value="C:cytoplasm"/>
    <property type="evidence" value="ECO:0007669"/>
    <property type="project" value="UniProtKB-SubCell"/>
</dbReference>
<comment type="subcellular location">
    <subcellularLocation>
        <location evidence="5">Cytoplasm</location>
    </subcellularLocation>
</comment>
<dbReference type="Proteomes" id="UP000253226">
    <property type="component" value="Unassembled WGS sequence"/>
</dbReference>
<comment type="subunit">
    <text evidence="5">Heterooligomer composed of large and small subunits.</text>
</comment>
<keyword evidence="4 5" id="KW-0269">Exonuclease</keyword>